<keyword evidence="4 16" id="KW-0500">Molybdenum</keyword>
<dbReference type="Proteomes" id="UP001292094">
    <property type="component" value="Unassembled WGS sequence"/>
</dbReference>
<dbReference type="CDD" id="cd00207">
    <property type="entry name" value="fer2"/>
    <property type="match status" value="1"/>
</dbReference>
<dbReference type="InterPro" id="IPR016208">
    <property type="entry name" value="Ald_Oxase/xanthine_DH-like"/>
</dbReference>
<feature type="binding site" evidence="16">
    <location>
        <position position="73"/>
    </location>
    <ligand>
        <name>[2Fe-2S] cluster</name>
        <dbReference type="ChEBI" id="CHEBI:190135"/>
        <label>1</label>
    </ligand>
</feature>
<dbReference type="Pfam" id="PF01799">
    <property type="entry name" value="Fer2_2"/>
    <property type="match status" value="1"/>
</dbReference>
<comment type="cofactor">
    <cofactor evidence="13">
        <name>[2Fe-2S] cluster</name>
        <dbReference type="ChEBI" id="CHEBI:190135"/>
    </cofactor>
</comment>
<feature type="active site" description="Proton acceptor" evidence="14">
    <location>
        <position position="1342"/>
    </location>
</feature>
<keyword evidence="5" id="KW-0285">Flavoprotein</keyword>
<dbReference type="InterPro" id="IPR036683">
    <property type="entry name" value="CO_DH_flav_C_dom_sf"/>
</dbReference>
<dbReference type="PANTHER" id="PTHR11908">
    <property type="entry name" value="XANTHINE DEHYDROGENASE"/>
    <property type="match status" value="1"/>
</dbReference>
<dbReference type="SUPFAM" id="SSF56003">
    <property type="entry name" value="Molybdenum cofactor-binding domain"/>
    <property type="match status" value="1"/>
</dbReference>
<dbReference type="FunFam" id="3.30.365.10:FF:000002">
    <property type="entry name" value="Xanthine dehydrogenase oxidase"/>
    <property type="match status" value="1"/>
</dbReference>
<dbReference type="EMBL" id="JAWZYT010000097">
    <property type="protein sequence ID" value="KAK4328125.1"/>
    <property type="molecule type" value="Genomic_DNA"/>
</dbReference>
<comment type="cofactor">
    <cofactor evidence="16">
        <name>[2Fe-2S] cluster</name>
        <dbReference type="ChEBI" id="CHEBI:190135"/>
    </cofactor>
    <text evidence="16">Binds 2 [2Fe-2S] clusters.</text>
</comment>
<dbReference type="InterPro" id="IPR000674">
    <property type="entry name" value="Ald_Oxase/Xan_DH_a/b"/>
</dbReference>
<dbReference type="InterPro" id="IPR002346">
    <property type="entry name" value="Mopterin_DH_FAD-bd"/>
</dbReference>
<feature type="binding site" evidence="16">
    <location>
        <position position="196"/>
    </location>
    <ligand>
        <name>[2Fe-2S] cluster</name>
        <dbReference type="ChEBI" id="CHEBI:190135"/>
        <label>2</label>
    </ligand>
</feature>
<proteinExistence type="inferred from homology"/>
<reference evidence="19" key="1">
    <citation type="submission" date="2023-11" db="EMBL/GenBank/DDBJ databases">
        <title>Genome assemblies of two species of porcelain crab, Petrolisthes cinctipes and Petrolisthes manimaculis (Anomura: Porcellanidae).</title>
        <authorList>
            <person name="Angst P."/>
        </authorList>
    </citation>
    <scope>NUCLEOTIDE SEQUENCE</scope>
    <source>
        <strain evidence="19">PB745_02</strain>
        <tissue evidence="19">Gill</tissue>
    </source>
</reference>
<keyword evidence="12" id="KW-0576">Peroxisome</keyword>
<evidence type="ECO:0000256" key="5">
    <source>
        <dbReference type="ARBA" id="ARBA00022630"/>
    </source>
</evidence>
<dbReference type="Pfam" id="PF00111">
    <property type="entry name" value="Fer2"/>
    <property type="match status" value="1"/>
</dbReference>
<dbReference type="InterPro" id="IPR001041">
    <property type="entry name" value="2Fe-2S_ferredoxin-type"/>
</dbReference>
<dbReference type="GO" id="GO:0051537">
    <property type="term" value="F:2 iron, 2 sulfur cluster binding"/>
    <property type="evidence" value="ECO:0007669"/>
    <property type="project" value="UniProtKB-KW"/>
</dbReference>
<dbReference type="PROSITE" id="PS00197">
    <property type="entry name" value="2FE2S_FER_1"/>
    <property type="match status" value="1"/>
</dbReference>
<dbReference type="Pfam" id="PF00941">
    <property type="entry name" value="FAD_binding_5"/>
    <property type="match status" value="1"/>
</dbReference>
<gene>
    <name evidence="19" type="ORF">Pmani_001446</name>
</gene>
<comment type="cofactor">
    <cofactor evidence="16">
        <name>Mo-molybdopterin</name>
        <dbReference type="ChEBI" id="CHEBI:71302"/>
    </cofactor>
    <text evidence="16">Binds 1 Mo-molybdopterin (Mo-MPT) cofactor per subunit.</text>
</comment>
<dbReference type="PANTHER" id="PTHR11908:SF132">
    <property type="entry name" value="ALDEHYDE OXIDASE 1-RELATED"/>
    <property type="match status" value="1"/>
</dbReference>
<feature type="compositionally biased region" description="Gly residues" evidence="17">
    <location>
        <begin position="292"/>
        <end position="301"/>
    </location>
</feature>
<evidence type="ECO:0000256" key="13">
    <source>
        <dbReference type="ARBA" id="ARBA00034078"/>
    </source>
</evidence>
<dbReference type="SUPFAM" id="SSF56176">
    <property type="entry name" value="FAD-binding/transporter-associated domain-like"/>
    <property type="match status" value="1"/>
</dbReference>
<keyword evidence="8 15" id="KW-0274">FAD</keyword>
<feature type="binding site" evidence="16">
    <location>
        <position position="228"/>
    </location>
    <ligand>
        <name>[2Fe-2S] cluster</name>
        <dbReference type="ChEBI" id="CHEBI:190135"/>
        <label>2</label>
    </ligand>
</feature>
<feature type="domain" description="FAD-binding PCMH-type" evidence="18">
    <location>
        <begin position="323"/>
        <end position="508"/>
    </location>
</feature>
<dbReference type="InterPro" id="IPR002888">
    <property type="entry name" value="2Fe-2S-bd"/>
</dbReference>
<feature type="binding site" evidence="16">
    <location>
        <position position="65"/>
    </location>
    <ligand>
        <name>[2Fe-2S] cluster</name>
        <dbReference type="ChEBI" id="CHEBI:190135"/>
        <label>1</label>
    </ligand>
</feature>
<sequence length="1398" mass="150463">MEVSESEEATGGGVVGKEKSTFLSTINITVNGVQYEVGPDIASPSMALLDYLREKLHLTGCKSMCREGGCSACTVVATAPDTENPGATSTFSVLAAGSGGGTAGQGEEILPGGEQVAKWTTSGVAAVEEQADMGARASTGRTGEDEDACRSQCRQLLYACNGWSIETVEGLGDWRHGYHPIQTALAGFYGTQCGFCSPGMVMNMYGQLQRNESLTSSEAEKSLDGNLCRCTGYRPILDAFKSLTVDGDVRLKDRLHDIEEAHKPCCLKGKGGCKGKAQRGSKCKAQCNGRDTGSGGAGGPGSEVDRGNGEKNPSTPAQHSVRVKAGNTQWYQPITLQEVCDILNTLSEGDTYQLVVGNTAQGVYVTTDPYTSYINTTRVPELYTVQGEEQSITLGANVSLRRAIEMLRYTADTVITGFHHLRDVADHWALVANESVRNVGCIAGNLMIKHQHPEFYSDIFLTLTGCDARVNVMTAATAATATVTLEEFLALDMSRSIITSLVIPTVSENTRLRSYKITPRAVNAHAYVNAVFRLEVDPNDTFTITSRPTILYGGINPQFVHASKTEDFLTGRSLSEPDLVERACEVLKTEVFPDSLPQDASPQYRASLTQSLLFKAIISIQSDVGYTVSPSLVSAGYTIERPLSSGQQTFNTDQTAWPLGQPVPKVEALPQVAGETDFMNDVASLPGELTGVFIQSSVGRANITSIDTSQAMGVEGVVAVLTAADIPGLNNVMAEAGVHVEEVFASSSVIYAGQAVGLVVARSASAAYQGAAAVSVQYDSIQTPTLTIQQAITEGSYSLESDPVVMGDVEDAFTNSEHVVSAEMAVGYQNHFCMELMGARVTPIDDGYDVIATTIWPAEAQSVVAQVLEIDANSVNVSVRRVGGSFGQKINRCHPVVAAAAVAAWHTHSPVRVVLNLSTYLTMLGGREPYHSKYKVGFDSTGKVNGLEIDVYCDAGCVANDSSATLATSFLTNVYGVSHWLMRPYTVITNTPSNTFMRAPGIVEGIIVMETLMDHVASTLGVDPLSVREVNLATTGALRPQLQPFGRNVFAEDILPLLKTSAAWDQRQQEVAQFNDSNRWRKRGLALMPMCFNIGYGGFRFGVMVNLYTHDGTVAISHGGIEMGQGLNTKVSQIAAYILGVPLESVKVKATSTTTNANSSHQGASVCSDIVCKGVEMACEQLMERITEFKEKRRQDGKAETSWPELIRMCRDADIDVCQRLWTRLEHLNKNYDVYGGAVMEAEIDVLTGQTQIRRADIIEDCGQSLSPYVDIGQVEGALVQGLGLVLTEKVKFNSDTGQKLSNGTWEYKLMSALDIPVDLRVTLLPNSYNDSGVLRAKAVGEPPLVMAYCAAMAVRRAITAALTHTQQHTAWFQIDMPVTVESVQQLCKVESSQFTIK</sequence>
<dbReference type="InterPro" id="IPR037165">
    <property type="entry name" value="AldOxase/xan_DH_Mopterin-bd_sf"/>
</dbReference>
<dbReference type="InterPro" id="IPR012675">
    <property type="entry name" value="Beta-grasp_dom_sf"/>
</dbReference>
<dbReference type="Gene3D" id="3.30.43.10">
    <property type="entry name" value="Uridine Diphospho-n-acetylenolpyruvylglucosamine Reductase, domain 2"/>
    <property type="match status" value="1"/>
</dbReference>
<feature type="binding site" evidence="16">
    <location>
        <position position="886"/>
    </location>
    <ligand>
        <name>Mo-molybdopterin</name>
        <dbReference type="ChEBI" id="CHEBI:71302"/>
    </ligand>
    <ligandPart>
        <name>Mo</name>
        <dbReference type="ChEBI" id="CHEBI:28685"/>
    </ligandPart>
</feature>
<feature type="binding site" evidence="16">
    <location>
        <position position="193"/>
    </location>
    <ligand>
        <name>[2Fe-2S] cluster</name>
        <dbReference type="ChEBI" id="CHEBI:190135"/>
        <label>2</label>
    </ligand>
</feature>
<name>A0AAE1QK03_9EUCA</name>
<dbReference type="PIRSF" id="PIRSF000127">
    <property type="entry name" value="Xanthine_DH"/>
    <property type="match status" value="1"/>
</dbReference>
<evidence type="ECO:0000256" key="6">
    <source>
        <dbReference type="ARBA" id="ARBA00022714"/>
    </source>
</evidence>
<dbReference type="InterPro" id="IPR016166">
    <property type="entry name" value="FAD-bd_PCMH"/>
</dbReference>
<evidence type="ECO:0000256" key="17">
    <source>
        <dbReference type="SAM" id="MobiDB-lite"/>
    </source>
</evidence>
<dbReference type="SUPFAM" id="SSF47741">
    <property type="entry name" value="CO dehydrogenase ISP C-domain like"/>
    <property type="match status" value="1"/>
</dbReference>
<evidence type="ECO:0000256" key="2">
    <source>
        <dbReference type="ARBA" id="ARBA00004275"/>
    </source>
</evidence>
<feature type="binding site" evidence="16">
    <location>
        <position position="998"/>
    </location>
    <ligand>
        <name>Mo-molybdopterin</name>
        <dbReference type="ChEBI" id="CHEBI:71302"/>
    </ligand>
    <ligandPart>
        <name>Mo</name>
        <dbReference type="ChEBI" id="CHEBI:28685"/>
    </ligandPart>
</feature>
<feature type="binding site" evidence="16">
    <location>
        <position position="70"/>
    </location>
    <ligand>
        <name>[2Fe-2S] cluster</name>
        <dbReference type="ChEBI" id="CHEBI:190135"/>
        <label>1</label>
    </ligand>
</feature>
<dbReference type="InterPro" id="IPR046867">
    <property type="entry name" value="AldOxase/xan_DH_MoCoBD2"/>
</dbReference>
<evidence type="ECO:0000256" key="12">
    <source>
        <dbReference type="ARBA" id="ARBA00023140"/>
    </source>
</evidence>
<evidence type="ECO:0000256" key="16">
    <source>
        <dbReference type="PIRSR" id="PIRSR000127-3"/>
    </source>
</evidence>
<evidence type="ECO:0000256" key="1">
    <source>
        <dbReference type="ARBA" id="ARBA00001974"/>
    </source>
</evidence>
<dbReference type="SMART" id="SM01092">
    <property type="entry name" value="CO_deh_flav_C"/>
    <property type="match status" value="1"/>
</dbReference>
<dbReference type="SMART" id="SM01008">
    <property type="entry name" value="Ald_Xan_dh_C"/>
    <property type="match status" value="1"/>
</dbReference>
<comment type="caution">
    <text evidence="19">The sequence shown here is derived from an EMBL/GenBank/DDBJ whole genome shotgun (WGS) entry which is preliminary data.</text>
</comment>
<evidence type="ECO:0000256" key="3">
    <source>
        <dbReference type="ARBA" id="ARBA00006849"/>
    </source>
</evidence>
<dbReference type="Gene3D" id="3.10.20.30">
    <property type="match status" value="1"/>
</dbReference>
<dbReference type="InterPro" id="IPR036856">
    <property type="entry name" value="Ald_Oxase/Xan_DH_a/b_sf"/>
</dbReference>
<evidence type="ECO:0000313" key="20">
    <source>
        <dbReference type="Proteomes" id="UP001292094"/>
    </source>
</evidence>
<comment type="subcellular location">
    <subcellularLocation>
        <location evidence="2">Peroxisome</location>
    </subcellularLocation>
</comment>
<evidence type="ECO:0000256" key="10">
    <source>
        <dbReference type="ARBA" id="ARBA00023004"/>
    </source>
</evidence>
<dbReference type="InterPro" id="IPR036884">
    <property type="entry name" value="2Fe-2S-bd_dom_sf"/>
</dbReference>
<dbReference type="FunFam" id="3.30.365.10:FF:000001">
    <property type="entry name" value="Xanthine dehydrogenase oxidase"/>
    <property type="match status" value="1"/>
</dbReference>
<dbReference type="Gene3D" id="3.30.465.10">
    <property type="match status" value="1"/>
</dbReference>
<evidence type="ECO:0000256" key="9">
    <source>
        <dbReference type="ARBA" id="ARBA00023002"/>
    </source>
</evidence>
<evidence type="ECO:0000259" key="18">
    <source>
        <dbReference type="PROSITE" id="PS51387"/>
    </source>
</evidence>
<feature type="binding site" evidence="16">
    <location>
        <position position="230"/>
    </location>
    <ligand>
        <name>[2Fe-2S] cluster</name>
        <dbReference type="ChEBI" id="CHEBI:190135"/>
        <label>2</label>
    </ligand>
</feature>
<feature type="binding site" evidence="16">
    <location>
        <position position="1164"/>
    </location>
    <ligand>
        <name>Mo-molybdopterin</name>
        <dbReference type="ChEBI" id="CHEBI:71302"/>
    </ligand>
    <ligandPart>
        <name>Mo</name>
        <dbReference type="ChEBI" id="CHEBI:28685"/>
    </ligandPart>
</feature>
<dbReference type="Pfam" id="PF03450">
    <property type="entry name" value="CO_deh_flav_C"/>
    <property type="match status" value="1"/>
</dbReference>
<dbReference type="GO" id="GO:0071949">
    <property type="term" value="F:FAD binding"/>
    <property type="evidence" value="ECO:0007669"/>
    <property type="project" value="InterPro"/>
</dbReference>
<dbReference type="GO" id="GO:0005506">
    <property type="term" value="F:iron ion binding"/>
    <property type="evidence" value="ECO:0007669"/>
    <property type="project" value="InterPro"/>
</dbReference>
<dbReference type="SUPFAM" id="SSF54665">
    <property type="entry name" value="CO dehydrogenase molybdoprotein N-domain-like"/>
    <property type="match status" value="1"/>
</dbReference>
<dbReference type="InterPro" id="IPR016169">
    <property type="entry name" value="FAD-bd_PCMH_sub2"/>
</dbReference>
<evidence type="ECO:0000256" key="4">
    <source>
        <dbReference type="ARBA" id="ARBA00022505"/>
    </source>
</evidence>
<feature type="binding site" evidence="16">
    <location>
        <position position="153"/>
    </location>
    <ligand>
        <name>[2Fe-2S] cluster</name>
        <dbReference type="ChEBI" id="CHEBI:190135"/>
        <label>1</label>
    </ligand>
</feature>
<evidence type="ECO:0000256" key="14">
    <source>
        <dbReference type="PIRSR" id="PIRSR000127-1"/>
    </source>
</evidence>
<keyword evidence="20" id="KW-1185">Reference proteome</keyword>
<feature type="binding site" evidence="15">
    <location>
        <position position="516"/>
    </location>
    <ligand>
        <name>FAD</name>
        <dbReference type="ChEBI" id="CHEBI:57692"/>
    </ligand>
</feature>
<accession>A0AAE1QK03</accession>
<comment type="similarity">
    <text evidence="3">Belongs to the xanthine dehydrogenase family.</text>
</comment>
<dbReference type="InterPro" id="IPR016167">
    <property type="entry name" value="FAD-bd_PCMH_sub1"/>
</dbReference>
<comment type="cofactor">
    <cofactor evidence="1 15">
        <name>FAD</name>
        <dbReference type="ChEBI" id="CHEBI:57692"/>
    </cofactor>
</comment>
<keyword evidence="6 16" id="KW-0001">2Fe-2S</keyword>
<feature type="region of interest" description="Disordered" evidence="17">
    <location>
        <begin position="292"/>
        <end position="321"/>
    </location>
</feature>
<keyword evidence="7 16" id="KW-0479">Metal-binding</keyword>
<dbReference type="InterPro" id="IPR005107">
    <property type="entry name" value="CO_DH_flav_C"/>
</dbReference>
<evidence type="ECO:0000256" key="7">
    <source>
        <dbReference type="ARBA" id="ARBA00022723"/>
    </source>
</evidence>
<evidence type="ECO:0000256" key="15">
    <source>
        <dbReference type="PIRSR" id="PIRSR000127-2"/>
    </source>
</evidence>
<protein>
    <recommendedName>
        <fullName evidence="18">FAD-binding PCMH-type domain-containing protein</fullName>
    </recommendedName>
</protein>
<keyword evidence="9" id="KW-0560">Oxidoreductase</keyword>
<dbReference type="Gene3D" id="3.30.365.10">
    <property type="entry name" value="Aldehyde oxidase/xanthine dehydrogenase, molybdopterin binding domain"/>
    <property type="match status" value="4"/>
</dbReference>
<dbReference type="InterPro" id="IPR006058">
    <property type="entry name" value="2Fe2S_fd_BS"/>
</dbReference>
<dbReference type="SUPFAM" id="SSF55447">
    <property type="entry name" value="CO dehydrogenase flavoprotein C-terminal domain-like"/>
    <property type="match status" value="1"/>
</dbReference>
<dbReference type="PROSITE" id="PS51387">
    <property type="entry name" value="FAD_PCMH"/>
    <property type="match status" value="1"/>
</dbReference>
<dbReference type="Pfam" id="PF01315">
    <property type="entry name" value="Ald_Xan_dh_C"/>
    <property type="match status" value="1"/>
</dbReference>
<organism evidence="19 20">
    <name type="scientific">Petrolisthes manimaculis</name>
    <dbReference type="NCBI Taxonomy" id="1843537"/>
    <lineage>
        <taxon>Eukaryota</taxon>
        <taxon>Metazoa</taxon>
        <taxon>Ecdysozoa</taxon>
        <taxon>Arthropoda</taxon>
        <taxon>Crustacea</taxon>
        <taxon>Multicrustacea</taxon>
        <taxon>Malacostraca</taxon>
        <taxon>Eumalacostraca</taxon>
        <taxon>Eucarida</taxon>
        <taxon>Decapoda</taxon>
        <taxon>Pleocyemata</taxon>
        <taxon>Anomura</taxon>
        <taxon>Galatheoidea</taxon>
        <taxon>Porcellanidae</taxon>
        <taxon>Petrolisthes</taxon>
    </lineage>
</organism>
<dbReference type="Pfam" id="PF20256">
    <property type="entry name" value="MoCoBD_2"/>
    <property type="match status" value="1"/>
</dbReference>
<dbReference type="GO" id="GO:0005777">
    <property type="term" value="C:peroxisome"/>
    <property type="evidence" value="ECO:0007669"/>
    <property type="project" value="UniProtKB-SubCell"/>
</dbReference>
<dbReference type="SUPFAM" id="SSF54292">
    <property type="entry name" value="2Fe-2S ferredoxin-like"/>
    <property type="match status" value="1"/>
</dbReference>
<dbReference type="InterPro" id="IPR036010">
    <property type="entry name" value="2Fe-2S_ferredoxin-like_sf"/>
</dbReference>
<keyword evidence="10 16" id="KW-0408">Iron</keyword>
<dbReference type="Gene3D" id="3.90.1170.50">
    <property type="entry name" value="Aldehyde oxidase/xanthine dehydrogenase, a/b hammerhead"/>
    <property type="match status" value="1"/>
</dbReference>
<dbReference type="Gene3D" id="3.30.390.50">
    <property type="entry name" value="CO dehydrogenase flavoprotein, C-terminal domain"/>
    <property type="match status" value="1"/>
</dbReference>
<dbReference type="InterPro" id="IPR036318">
    <property type="entry name" value="FAD-bd_PCMH-like_sf"/>
</dbReference>
<dbReference type="GO" id="GO:0016491">
    <property type="term" value="F:oxidoreductase activity"/>
    <property type="evidence" value="ECO:0007669"/>
    <property type="project" value="UniProtKB-KW"/>
</dbReference>
<evidence type="ECO:0000313" key="19">
    <source>
        <dbReference type="EMBL" id="KAK4328125.1"/>
    </source>
</evidence>
<dbReference type="Pfam" id="PF02738">
    <property type="entry name" value="MoCoBD_1"/>
    <property type="match status" value="1"/>
</dbReference>
<keyword evidence="11 16" id="KW-0411">Iron-sulfur</keyword>
<evidence type="ECO:0000256" key="11">
    <source>
        <dbReference type="ARBA" id="ARBA00023014"/>
    </source>
</evidence>
<dbReference type="Gene3D" id="1.10.150.120">
    <property type="entry name" value="[2Fe-2S]-binding domain"/>
    <property type="match status" value="1"/>
</dbReference>
<evidence type="ECO:0000256" key="8">
    <source>
        <dbReference type="ARBA" id="ARBA00022827"/>
    </source>
</evidence>
<dbReference type="FunFam" id="3.30.390.50:FF:000003">
    <property type="entry name" value="Aldehyde oxidase1"/>
    <property type="match status" value="1"/>
</dbReference>
<dbReference type="InterPro" id="IPR008274">
    <property type="entry name" value="AldOxase/xan_DH_MoCoBD1"/>
</dbReference>